<dbReference type="Proteomes" id="UP000190848">
    <property type="component" value="Chromosome"/>
</dbReference>
<accession>A0AAU8URS7</accession>
<dbReference type="RefSeq" id="WP_078395112.1">
    <property type="nucleotide sequence ID" value="NZ_CP016374.1"/>
</dbReference>
<evidence type="ECO:0000313" key="1">
    <source>
        <dbReference type="EMBL" id="AQX00434.1"/>
    </source>
</evidence>
<organism evidence="1 2">
    <name type="scientific">Elizabethkingia anophelis</name>
    <dbReference type="NCBI Taxonomy" id="1117645"/>
    <lineage>
        <taxon>Bacteria</taxon>
        <taxon>Pseudomonadati</taxon>
        <taxon>Bacteroidota</taxon>
        <taxon>Flavobacteriia</taxon>
        <taxon>Flavobacteriales</taxon>
        <taxon>Weeksellaceae</taxon>
        <taxon>Elizabethkingia</taxon>
    </lineage>
</organism>
<dbReference type="EMBL" id="CP016374">
    <property type="protein sequence ID" value="AQX00434.1"/>
    <property type="molecule type" value="Genomic_DNA"/>
</dbReference>
<evidence type="ECO:0000313" key="2">
    <source>
        <dbReference type="Proteomes" id="UP000190848"/>
    </source>
</evidence>
<proteinExistence type="predicted"/>
<name>A0AAU8URS7_9FLAO</name>
<reference evidence="1 2" key="1">
    <citation type="submission" date="2016-07" db="EMBL/GenBank/DDBJ databases">
        <title>Revisiting the taxonomy of the Elizabethkingia Genus using Whole-Genome Sequencing, Optical Mapping, and MALDI-TOF, along with proposal of three novel Elizabethkingia species: Elizabethkingia bruuniana sp. nov., Elizabethkingia ursingii sp. nov., and Elizabethkingia occulta sp. nov.</title>
        <authorList>
            <person name="Nicholson A.C."/>
        </authorList>
    </citation>
    <scope>NUCLEOTIDE SEQUENCE [LARGE SCALE GENOMIC DNA]</scope>
    <source>
        <strain evidence="1 2">F3201</strain>
    </source>
</reference>
<gene>
    <name evidence="1" type="ORF">BBD32_02620</name>
</gene>
<protein>
    <submittedName>
        <fullName evidence="1">Uncharacterized protein</fullName>
    </submittedName>
</protein>
<dbReference type="AlphaFoldDB" id="A0AAU8URS7"/>
<sequence>MNKPPLGVMPERIWKEKRFEILRKAICELVETTDQIVPLEWIVESNKLIAELYGNLDKTSANEEVYPLGFKVVFDSHNIAFPASAFDDDEKESMSDFEMNGRLLEAALILDCNVMDLIYIKETVKHRGFTADDKTELRGYGFLIKETFEKTITDLTGGSSAVSKGRVCTLMFTLDYIKRKRQKAKKAKKANASNAKQK</sequence>